<dbReference type="EMBL" id="LFYR01002101">
    <property type="protein sequence ID" value="KMZ57214.1"/>
    <property type="molecule type" value="Genomic_DNA"/>
</dbReference>
<comment type="similarity">
    <text evidence="2 10">Belongs to the cytochrome P450 family.</text>
</comment>
<comment type="cofactor">
    <cofactor evidence="1 9">
        <name>heme</name>
        <dbReference type="ChEBI" id="CHEBI:30413"/>
    </cofactor>
</comment>
<evidence type="ECO:0000256" key="5">
    <source>
        <dbReference type="ARBA" id="ARBA00023004"/>
    </source>
</evidence>
<dbReference type="GO" id="GO:0016491">
    <property type="term" value="F:oxidoreductase activity"/>
    <property type="evidence" value="ECO:0000318"/>
    <property type="project" value="GO_Central"/>
</dbReference>
<dbReference type="GO" id="GO:0020037">
    <property type="term" value="F:heme binding"/>
    <property type="evidence" value="ECO:0007669"/>
    <property type="project" value="InterPro"/>
</dbReference>
<evidence type="ECO:0000256" key="6">
    <source>
        <dbReference type="ARBA" id="ARBA00039038"/>
    </source>
</evidence>
<organism evidence="12 13">
    <name type="scientific">Zostera marina</name>
    <name type="common">Eelgrass</name>
    <dbReference type="NCBI Taxonomy" id="29655"/>
    <lineage>
        <taxon>Eukaryota</taxon>
        <taxon>Viridiplantae</taxon>
        <taxon>Streptophyta</taxon>
        <taxon>Embryophyta</taxon>
        <taxon>Tracheophyta</taxon>
        <taxon>Spermatophyta</taxon>
        <taxon>Magnoliopsida</taxon>
        <taxon>Liliopsida</taxon>
        <taxon>Zosteraceae</taxon>
        <taxon>Zostera</taxon>
    </lineage>
</organism>
<reference evidence="13" key="1">
    <citation type="journal article" date="2016" name="Nature">
        <title>The genome of the seagrass Zostera marina reveals angiosperm adaptation to the sea.</title>
        <authorList>
            <person name="Olsen J.L."/>
            <person name="Rouze P."/>
            <person name="Verhelst B."/>
            <person name="Lin Y.-C."/>
            <person name="Bayer T."/>
            <person name="Collen J."/>
            <person name="Dattolo E."/>
            <person name="De Paoli E."/>
            <person name="Dittami S."/>
            <person name="Maumus F."/>
            <person name="Michel G."/>
            <person name="Kersting A."/>
            <person name="Lauritano C."/>
            <person name="Lohaus R."/>
            <person name="Toepel M."/>
            <person name="Tonon T."/>
            <person name="Vanneste K."/>
            <person name="Amirebrahimi M."/>
            <person name="Brakel J."/>
            <person name="Bostroem C."/>
            <person name="Chovatia M."/>
            <person name="Grimwood J."/>
            <person name="Jenkins J.W."/>
            <person name="Jueterbock A."/>
            <person name="Mraz A."/>
            <person name="Stam W.T."/>
            <person name="Tice H."/>
            <person name="Bornberg-Bauer E."/>
            <person name="Green P.J."/>
            <person name="Pearson G.A."/>
            <person name="Procaccini G."/>
            <person name="Duarte C.M."/>
            <person name="Schmutz J."/>
            <person name="Reusch T.B.H."/>
            <person name="Van de Peer Y."/>
        </authorList>
    </citation>
    <scope>NUCLEOTIDE SEQUENCE [LARGE SCALE GENOMIC DNA]</scope>
    <source>
        <strain evidence="13">cv. Finnish</strain>
    </source>
</reference>
<keyword evidence="9 10" id="KW-0349">Heme</keyword>
<dbReference type="AlphaFoldDB" id="A0A0K9NKC2"/>
<evidence type="ECO:0000256" key="7">
    <source>
        <dbReference type="ARBA" id="ARBA00041546"/>
    </source>
</evidence>
<evidence type="ECO:0000313" key="12">
    <source>
        <dbReference type="EMBL" id="KMZ57214.1"/>
    </source>
</evidence>
<dbReference type="PANTHER" id="PTHR24286:SF228">
    <property type="entry name" value="C-22 STEROL DESATURASE ERG5"/>
    <property type="match status" value="1"/>
</dbReference>
<dbReference type="InterPro" id="IPR017972">
    <property type="entry name" value="Cyt_P450_CS"/>
</dbReference>
<dbReference type="PRINTS" id="PR00465">
    <property type="entry name" value="EP450IV"/>
</dbReference>
<keyword evidence="11" id="KW-1133">Transmembrane helix</keyword>
<keyword evidence="3 9" id="KW-0479">Metal-binding</keyword>
<evidence type="ECO:0000256" key="1">
    <source>
        <dbReference type="ARBA" id="ARBA00001971"/>
    </source>
</evidence>
<feature type="transmembrane region" description="Helical" evidence="11">
    <location>
        <begin position="20"/>
        <end position="41"/>
    </location>
</feature>
<evidence type="ECO:0000313" key="13">
    <source>
        <dbReference type="Proteomes" id="UP000036987"/>
    </source>
</evidence>
<dbReference type="SUPFAM" id="SSF48264">
    <property type="entry name" value="Cytochrome P450"/>
    <property type="match status" value="1"/>
</dbReference>
<protein>
    <recommendedName>
        <fullName evidence="6">sterol 22-desaturase</fullName>
        <ecNumber evidence="6">1.14.19.41</ecNumber>
    </recommendedName>
    <alternativeName>
        <fullName evidence="7">C-22 sterol desaturase</fullName>
    </alternativeName>
</protein>
<dbReference type="PRINTS" id="PR00385">
    <property type="entry name" value="P450"/>
</dbReference>
<keyword evidence="11" id="KW-0472">Membrane</keyword>
<sequence length="501" mass="57300">MDSVIFVNVTTDTPPAAKMATWMVSFPAVTICSLIALLLLYEQLSYLKKKGLVPGPTLTVPFLGSALPMILDPTQYWFDLAKLAVSSGRGFCADYLFGRFIIFIRDSDLSHKIFSNVRPDAFMLIGHPFGRKLFGDQNLIYMFGQEHKNLRRYMAPNFTPRALSTYRSIQQRIILRHIDHWLSLSDHGTKPLILRLLCRDMNLETSQIVFAGPYLNEEERETIGKDYNLFNMGLMTLPLDLPGFAFRKARLAVSRLSDTLAKCVRRSRERMTSGKEEPECLLDFWMQQEDCTDATSSDEIGKHLFDFLFAAQDASTSSLLWAVALLESHPEVVSRVREEVSEIGLQDMKYTMSVALEVIRLRPPATLVPHIAKEDFQLTDEYTVTKGTIVFPSVYESSFQGFTAGDRFDPDRFSDERREDVRFKRYFLAFGAGSHQCVGQRYAVRHLALFIALFVSVVDFKRDRNTDDSGQEDDLKYVPTIAPKDDCKVYLKRREKIPDFN</sequence>
<dbReference type="Proteomes" id="UP000036987">
    <property type="component" value="Unassembled WGS sequence"/>
</dbReference>
<dbReference type="OMA" id="KCIGLEY"/>
<keyword evidence="11" id="KW-0812">Transmembrane</keyword>
<dbReference type="InterPro" id="IPR036396">
    <property type="entry name" value="Cyt_P450_sf"/>
</dbReference>
<name>A0A0K9NKC2_ZOSMR</name>
<dbReference type="PROSITE" id="PS00086">
    <property type="entry name" value="CYTOCHROME_P450"/>
    <property type="match status" value="1"/>
</dbReference>
<dbReference type="PANTHER" id="PTHR24286">
    <property type="entry name" value="CYTOCHROME P450 26"/>
    <property type="match status" value="1"/>
</dbReference>
<dbReference type="InterPro" id="IPR001128">
    <property type="entry name" value="Cyt_P450"/>
</dbReference>
<keyword evidence="10" id="KW-0503">Monooxygenase</keyword>
<evidence type="ECO:0000256" key="10">
    <source>
        <dbReference type="RuleBase" id="RU000461"/>
    </source>
</evidence>
<evidence type="ECO:0000256" key="11">
    <source>
        <dbReference type="SAM" id="Phobius"/>
    </source>
</evidence>
<evidence type="ECO:0000256" key="2">
    <source>
        <dbReference type="ARBA" id="ARBA00010617"/>
    </source>
</evidence>
<dbReference type="CDD" id="cd11082">
    <property type="entry name" value="CYP61_CYP710"/>
    <property type="match status" value="1"/>
</dbReference>
<dbReference type="OrthoDB" id="1372046at2759"/>
<dbReference type="GO" id="GO:0000249">
    <property type="term" value="F:C-22 sterol desaturase (NADPH) activity"/>
    <property type="evidence" value="ECO:0007669"/>
    <property type="project" value="UniProtKB-EC"/>
</dbReference>
<dbReference type="Pfam" id="PF00067">
    <property type="entry name" value="p450"/>
    <property type="match status" value="1"/>
</dbReference>
<dbReference type="GO" id="GO:0004497">
    <property type="term" value="F:monooxygenase activity"/>
    <property type="evidence" value="ECO:0007669"/>
    <property type="project" value="UniProtKB-KW"/>
</dbReference>
<keyword evidence="5 9" id="KW-0408">Iron</keyword>
<dbReference type="InterPro" id="IPR002403">
    <property type="entry name" value="Cyt_P450_E_grp-IV"/>
</dbReference>
<dbReference type="Gene3D" id="1.10.630.10">
    <property type="entry name" value="Cytochrome P450"/>
    <property type="match status" value="1"/>
</dbReference>
<evidence type="ECO:0000256" key="9">
    <source>
        <dbReference type="PIRSR" id="PIRSR602403-1"/>
    </source>
</evidence>
<keyword evidence="13" id="KW-1185">Reference proteome</keyword>
<keyword evidence="4 10" id="KW-0560">Oxidoreductase</keyword>
<comment type="catalytic activity">
    <reaction evidence="8">
        <text>5-dehydroepisterol + NADPH + O2 + H(+) = ergosta-5,7,22,24(28)-tetraen-3beta-ol + NADP(+) + 2 H2O</text>
        <dbReference type="Rhea" id="RHEA:33467"/>
        <dbReference type="ChEBI" id="CHEBI:15377"/>
        <dbReference type="ChEBI" id="CHEBI:15378"/>
        <dbReference type="ChEBI" id="CHEBI:15379"/>
        <dbReference type="ChEBI" id="CHEBI:18249"/>
        <dbReference type="ChEBI" id="CHEBI:52972"/>
        <dbReference type="ChEBI" id="CHEBI:57783"/>
        <dbReference type="ChEBI" id="CHEBI:58349"/>
        <dbReference type="EC" id="1.14.19.41"/>
    </reaction>
</comment>
<dbReference type="GO" id="GO:0005506">
    <property type="term" value="F:iron ion binding"/>
    <property type="evidence" value="ECO:0007669"/>
    <property type="project" value="InterPro"/>
</dbReference>
<dbReference type="EC" id="1.14.19.41" evidence="6"/>
<feature type="binding site" description="axial binding residue" evidence="9">
    <location>
        <position position="437"/>
    </location>
    <ligand>
        <name>heme</name>
        <dbReference type="ChEBI" id="CHEBI:30413"/>
    </ligand>
    <ligandPart>
        <name>Fe</name>
        <dbReference type="ChEBI" id="CHEBI:18248"/>
    </ligandPart>
</feature>
<proteinExistence type="inferred from homology"/>
<evidence type="ECO:0000256" key="3">
    <source>
        <dbReference type="ARBA" id="ARBA00022723"/>
    </source>
</evidence>
<gene>
    <name evidence="12" type="ORF">ZOSMA_88G00340</name>
</gene>
<evidence type="ECO:0000256" key="4">
    <source>
        <dbReference type="ARBA" id="ARBA00023002"/>
    </source>
</evidence>
<dbReference type="STRING" id="29655.A0A0K9NKC2"/>
<evidence type="ECO:0000256" key="8">
    <source>
        <dbReference type="ARBA" id="ARBA00047463"/>
    </source>
</evidence>
<comment type="caution">
    <text evidence="12">The sequence shown here is derived from an EMBL/GenBank/DDBJ whole genome shotgun (WGS) entry which is preliminary data.</text>
</comment>
<accession>A0A0K9NKC2</accession>